<dbReference type="GO" id="GO:0010212">
    <property type="term" value="P:response to ionizing radiation"/>
    <property type="evidence" value="ECO:0007669"/>
    <property type="project" value="TreeGrafter"/>
</dbReference>
<gene>
    <name evidence="2" type="ORF">LUZ62_016549</name>
</gene>
<keyword evidence="1" id="KW-0238">DNA-binding</keyword>
<comment type="caution">
    <text evidence="2">The sequence shown here is derived from an EMBL/GenBank/DDBJ whole genome shotgun (WGS) entry which is preliminary data.</text>
</comment>
<keyword evidence="3" id="KW-1185">Reference proteome</keyword>
<dbReference type="PANTHER" id="PTHR13356">
    <property type="entry name" value="OB FOLD NUCLEIC ACID BINDING PROTEIN-RELATED"/>
    <property type="match status" value="1"/>
</dbReference>
<evidence type="ECO:0000313" key="2">
    <source>
        <dbReference type="EMBL" id="KAJ4803983.1"/>
    </source>
</evidence>
<name>A0AAV8GEA2_9POAL</name>
<sequence length="162" mass="18129">MQKQSWMKLKDLTPAASNSINATVILVEKGNNIEEGKEKTKTCVALVADETACVNFQMWGDECEAFQPGDIICISKGIFSRHKNKLLLRAGKRGSVEKVVEFTMLFVESPNMSEMRYICPMPISLLSSSLYHNSPNPSEFSSSLLCCTMKITCFFTMKLVLQ</sequence>
<dbReference type="GO" id="GO:0003677">
    <property type="term" value="F:DNA binding"/>
    <property type="evidence" value="ECO:0007669"/>
    <property type="project" value="UniProtKB-KW"/>
</dbReference>
<dbReference type="SUPFAM" id="SSF50249">
    <property type="entry name" value="Nucleic acid-binding proteins"/>
    <property type="match status" value="1"/>
</dbReference>
<dbReference type="InterPro" id="IPR012340">
    <property type="entry name" value="NA-bd_OB-fold"/>
</dbReference>
<dbReference type="GO" id="GO:0005694">
    <property type="term" value="C:chromosome"/>
    <property type="evidence" value="ECO:0007669"/>
    <property type="project" value="UniProtKB-ARBA"/>
</dbReference>
<dbReference type="Proteomes" id="UP001140206">
    <property type="component" value="Chromosome 1"/>
</dbReference>
<dbReference type="GO" id="GO:0000724">
    <property type="term" value="P:double-strand break repair via homologous recombination"/>
    <property type="evidence" value="ECO:0007669"/>
    <property type="project" value="TreeGrafter"/>
</dbReference>
<dbReference type="Gene3D" id="2.40.50.140">
    <property type="entry name" value="Nucleic acid-binding proteins"/>
    <property type="match status" value="1"/>
</dbReference>
<dbReference type="EMBL" id="JAMFTS010000001">
    <property type="protein sequence ID" value="KAJ4803983.1"/>
    <property type="molecule type" value="Genomic_DNA"/>
</dbReference>
<organism evidence="2 3">
    <name type="scientific">Rhynchospora pubera</name>
    <dbReference type="NCBI Taxonomy" id="906938"/>
    <lineage>
        <taxon>Eukaryota</taxon>
        <taxon>Viridiplantae</taxon>
        <taxon>Streptophyta</taxon>
        <taxon>Embryophyta</taxon>
        <taxon>Tracheophyta</taxon>
        <taxon>Spermatophyta</taxon>
        <taxon>Magnoliopsida</taxon>
        <taxon>Liliopsida</taxon>
        <taxon>Poales</taxon>
        <taxon>Cyperaceae</taxon>
        <taxon>Cyperoideae</taxon>
        <taxon>Rhynchosporeae</taxon>
        <taxon>Rhynchospora</taxon>
    </lineage>
</organism>
<reference evidence="2" key="1">
    <citation type="submission" date="2022-08" db="EMBL/GenBank/DDBJ databases">
        <authorList>
            <person name="Marques A."/>
        </authorList>
    </citation>
    <scope>NUCLEOTIDE SEQUENCE</scope>
    <source>
        <strain evidence="2">RhyPub2mFocal</strain>
        <tissue evidence="2">Leaves</tissue>
    </source>
</reference>
<dbReference type="PANTHER" id="PTHR13356:SF0">
    <property type="entry name" value="SOSS COMPLEX SUBUNIT B HOMOLOG"/>
    <property type="match status" value="1"/>
</dbReference>
<evidence type="ECO:0000313" key="3">
    <source>
        <dbReference type="Proteomes" id="UP001140206"/>
    </source>
</evidence>
<accession>A0AAV8GEA2</accession>
<proteinExistence type="predicted"/>
<protein>
    <submittedName>
        <fullName evidence="2">SOSS complex subunit B</fullName>
    </submittedName>
</protein>
<dbReference type="GO" id="GO:0044818">
    <property type="term" value="P:mitotic G2/M transition checkpoint"/>
    <property type="evidence" value="ECO:0007669"/>
    <property type="project" value="TreeGrafter"/>
</dbReference>
<evidence type="ECO:0000256" key="1">
    <source>
        <dbReference type="ARBA" id="ARBA00023125"/>
    </source>
</evidence>
<dbReference type="InterPro" id="IPR051231">
    <property type="entry name" value="SOSS-B"/>
</dbReference>
<dbReference type="FunFam" id="2.40.50.140:FF:000072">
    <property type="entry name" value="SOSS complex subunit B2"/>
    <property type="match status" value="1"/>
</dbReference>
<dbReference type="AlphaFoldDB" id="A0AAV8GEA2"/>
<dbReference type="GO" id="GO:0070876">
    <property type="term" value="C:SOSS complex"/>
    <property type="evidence" value="ECO:0007669"/>
    <property type="project" value="TreeGrafter"/>
</dbReference>